<evidence type="ECO:0000256" key="3">
    <source>
        <dbReference type="ARBA" id="ARBA00022475"/>
    </source>
</evidence>
<dbReference type="OrthoDB" id="102502at2"/>
<dbReference type="GO" id="GO:0022857">
    <property type="term" value="F:transmembrane transporter activity"/>
    <property type="evidence" value="ECO:0007669"/>
    <property type="project" value="InterPro"/>
</dbReference>
<reference evidence="9 10" key="1">
    <citation type="journal article" date="2018" name="Int. J. Syst. Evol. Microbiol.">
        <title>Methylomusa anaerophila gen. nov., sp. nov., an anaerobic methanol-utilizing bacterium isolated from a microbial fuel cell.</title>
        <authorList>
            <person name="Amano N."/>
            <person name="Yamamuro A."/>
            <person name="Miyahara M."/>
            <person name="Kouzuma A."/>
            <person name="Abe T."/>
            <person name="Watanabe K."/>
        </authorList>
    </citation>
    <scope>NUCLEOTIDE SEQUENCE [LARGE SCALE GENOMIC DNA]</scope>
    <source>
        <strain evidence="9 10">MMFC1</strain>
    </source>
</reference>
<dbReference type="SUPFAM" id="SSF103473">
    <property type="entry name" value="MFS general substrate transporter"/>
    <property type="match status" value="2"/>
</dbReference>
<feature type="transmembrane region" description="Helical" evidence="7">
    <location>
        <begin position="267"/>
        <end position="291"/>
    </location>
</feature>
<feature type="transmembrane region" description="Helical" evidence="7">
    <location>
        <begin position="297"/>
        <end position="315"/>
    </location>
</feature>
<dbReference type="RefSeq" id="WP_126308461.1">
    <property type="nucleotide sequence ID" value="NZ_AP018449.1"/>
</dbReference>
<feature type="transmembrane region" description="Helical" evidence="7">
    <location>
        <begin position="112"/>
        <end position="131"/>
    </location>
</feature>
<dbReference type="InterPro" id="IPR011701">
    <property type="entry name" value="MFS"/>
</dbReference>
<dbReference type="Gene3D" id="1.20.1250.20">
    <property type="entry name" value="MFS general substrate transporter like domains"/>
    <property type="match status" value="1"/>
</dbReference>
<keyword evidence="3" id="KW-1003">Cell membrane</keyword>
<feature type="transmembrane region" description="Helical" evidence="7">
    <location>
        <begin position="143"/>
        <end position="164"/>
    </location>
</feature>
<feature type="transmembrane region" description="Helical" evidence="7">
    <location>
        <begin position="394"/>
        <end position="417"/>
    </location>
</feature>
<dbReference type="GO" id="GO:0005886">
    <property type="term" value="C:plasma membrane"/>
    <property type="evidence" value="ECO:0007669"/>
    <property type="project" value="UniProtKB-SubCell"/>
</dbReference>
<dbReference type="EMBL" id="AP018449">
    <property type="protein sequence ID" value="BBB91446.1"/>
    <property type="molecule type" value="Genomic_DNA"/>
</dbReference>
<evidence type="ECO:0000259" key="8">
    <source>
        <dbReference type="PROSITE" id="PS50850"/>
    </source>
</evidence>
<keyword evidence="4 7" id="KW-0812">Transmembrane</keyword>
<dbReference type="CDD" id="cd17321">
    <property type="entry name" value="MFS_MMR_MDR_like"/>
    <property type="match status" value="1"/>
</dbReference>
<evidence type="ECO:0000313" key="9">
    <source>
        <dbReference type="EMBL" id="BBB91446.1"/>
    </source>
</evidence>
<feature type="transmembrane region" description="Helical" evidence="7">
    <location>
        <begin position="225"/>
        <end position="246"/>
    </location>
</feature>
<dbReference type="PANTHER" id="PTHR42718:SF46">
    <property type="entry name" value="BLR6921 PROTEIN"/>
    <property type="match status" value="1"/>
</dbReference>
<dbReference type="PANTHER" id="PTHR42718">
    <property type="entry name" value="MAJOR FACILITATOR SUPERFAMILY MULTIDRUG TRANSPORTER MFSC"/>
    <property type="match status" value="1"/>
</dbReference>
<proteinExistence type="predicted"/>
<sequence length="466" mass="49579">MVQLDNPELRKWMILSVSCVAVFMTTLDASIVNIALPSITQFYNAPLSSVEWVVMVYLLLISSMLLTYGRAGDMYGHRPIFVIGFGIFTVASIFNSIAPTIGYLIAARALQAIGGGMVLAVVQAIIAATFGPQERGKAIGISLTFVSLGLATGPSLGGLLVSYFGWQSIFVINIPVGFIGCILAYQILPGSKTSGQKFDVAGAAALFVALTTFLLAMSHGQAWGWTSNIILGLLAVTVIFFTVFILTELKSAAPMIQISMFNDRFFAASNMAALINYLAQYTLTFLLPFYLISQMNLPISTAGCIISAFPVAMMISSPKAGAMSDKLGFRVLTVAGMAFVGTGMLIVGLVALNPRIPFIVLGMVFVGLGSGIFQSPNNNSIMSAVPKSHMGVASGMIATMRNVGQVMGVAVSGAVFANQMVTYQNLSHPAMYAMRDTFFVAACIAYFGAIISLVRGKKSHLKDDIM</sequence>
<keyword evidence="6 7" id="KW-0472">Membrane</keyword>
<evidence type="ECO:0000256" key="5">
    <source>
        <dbReference type="ARBA" id="ARBA00022989"/>
    </source>
</evidence>
<comment type="subcellular location">
    <subcellularLocation>
        <location evidence="1">Cell membrane</location>
        <topology evidence="1">Multi-pass membrane protein</topology>
    </subcellularLocation>
</comment>
<accession>A0A348AK48</accession>
<feature type="transmembrane region" description="Helical" evidence="7">
    <location>
        <begin position="437"/>
        <end position="456"/>
    </location>
</feature>
<dbReference type="KEGG" id="mana:MAMMFC1_02130"/>
<dbReference type="AlphaFoldDB" id="A0A348AK48"/>
<gene>
    <name evidence="9" type="primary">stp_2</name>
    <name evidence="9" type="ORF">MAMMFC1_02130</name>
</gene>
<keyword evidence="10" id="KW-1185">Reference proteome</keyword>
<protein>
    <submittedName>
        <fullName evidence="9">Multidrug resistance protein stp</fullName>
    </submittedName>
</protein>
<keyword evidence="5 7" id="KW-1133">Transmembrane helix</keyword>
<evidence type="ECO:0000256" key="6">
    <source>
        <dbReference type="ARBA" id="ARBA00023136"/>
    </source>
</evidence>
<feature type="domain" description="Major facilitator superfamily (MFS) profile" evidence="8">
    <location>
        <begin position="14"/>
        <end position="460"/>
    </location>
</feature>
<dbReference type="Pfam" id="PF07690">
    <property type="entry name" value="MFS_1"/>
    <property type="match status" value="1"/>
</dbReference>
<feature type="transmembrane region" description="Helical" evidence="7">
    <location>
        <begin position="200"/>
        <end position="219"/>
    </location>
</feature>
<dbReference type="NCBIfam" id="TIGR00711">
    <property type="entry name" value="efflux_EmrB"/>
    <property type="match status" value="1"/>
</dbReference>
<feature type="transmembrane region" description="Helical" evidence="7">
    <location>
        <begin position="327"/>
        <end position="350"/>
    </location>
</feature>
<dbReference type="PRINTS" id="PR01036">
    <property type="entry name" value="TCRTETB"/>
</dbReference>
<keyword evidence="2" id="KW-0813">Transport</keyword>
<evidence type="ECO:0000313" key="10">
    <source>
        <dbReference type="Proteomes" id="UP000276437"/>
    </source>
</evidence>
<evidence type="ECO:0000256" key="7">
    <source>
        <dbReference type="SAM" id="Phobius"/>
    </source>
</evidence>
<dbReference type="Gene3D" id="1.20.1720.10">
    <property type="entry name" value="Multidrug resistance protein D"/>
    <property type="match status" value="1"/>
</dbReference>
<dbReference type="Proteomes" id="UP000276437">
    <property type="component" value="Chromosome"/>
</dbReference>
<evidence type="ECO:0000256" key="4">
    <source>
        <dbReference type="ARBA" id="ARBA00022692"/>
    </source>
</evidence>
<dbReference type="InterPro" id="IPR004638">
    <property type="entry name" value="EmrB-like"/>
</dbReference>
<feature type="transmembrane region" description="Helical" evidence="7">
    <location>
        <begin position="80"/>
        <end position="106"/>
    </location>
</feature>
<name>A0A348AK48_9FIRM</name>
<feature type="transmembrane region" description="Helical" evidence="7">
    <location>
        <begin position="12"/>
        <end position="32"/>
    </location>
</feature>
<feature type="transmembrane region" description="Helical" evidence="7">
    <location>
        <begin position="170"/>
        <end position="188"/>
    </location>
</feature>
<dbReference type="InterPro" id="IPR036259">
    <property type="entry name" value="MFS_trans_sf"/>
</dbReference>
<dbReference type="InterPro" id="IPR020846">
    <property type="entry name" value="MFS_dom"/>
</dbReference>
<organism evidence="9 10">
    <name type="scientific">Methylomusa anaerophila</name>
    <dbReference type="NCBI Taxonomy" id="1930071"/>
    <lineage>
        <taxon>Bacteria</taxon>
        <taxon>Bacillati</taxon>
        <taxon>Bacillota</taxon>
        <taxon>Negativicutes</taxon>
        <taxon>Selenomonadales</taxon>
        <taxon>Sporomusaceae</taxon>
        <taxon>Methylomusa</taxon>
    </lineage>
</organism>
<feature type="transmembrane region" description="Helical" evidence="7">
    <location>
        <begin position="52"/>
        <end position="68"/>
    </location>
</feature>
<feature type="transmembrane region" description="Helical" evidence="7">
    <location>
        <begin position="356"/>
        <end position="373"/>
    </location>
</feature>
<evidence type="ECO:0000256" key="1">
    <source>
        <dbReference type="ARBA" id="ARBA00004651"/>
    </source>
</evidence>
<dbReference type="PROSITE" id="PS50850">
    <property type="entry name" value="MFS"/>
    <property type="match status" value="1"/>
</dbReference>
<evidence type="ECO:0000256" key="2">
    <source>
        <dbReference type="ARBA" id="ARBA00022448"/>
    </source>
</evidence>